<evidence type="ECO:0000313" key="3">
    <source>
        <dbReference type="EMBL" id="KAF7491667.1"/>
    </source>
</evidence>
<dbReference type="PANTHER" id="PTHR12184:SF1">
    <property type="entry name" value="UBIQUINOL-CYTOCHROME-C REDUCTASE COMPLEX ASSEMBLY FACTOR 1"/>
    <property type="match status" value="1"/>
</dbReference>
<accession>A0A834VBS3</accession>
<reference evidence="3" key="2">
    <citation type="submission" date="2020-01" db="EMBL/GenBank/DDBJ databases">
        <authorList>
            <person name="Korhonen P.K.K."/>
            <person name="Guangxu M.G."/>
            <person name="Wang T.W."/>
            <person name="Stroehlein A.J.S."/>
            <person name="Young N.D."/>
            <person name="Ang C.-S.A."/>
            <person name="Fernando D.W.F."/>
            <person name="Lu H.L."/>
            <person name="Taylor S.T."/>
            <person name="Ehtesham M.E.M."/>
            <person name="Najaraj S.H.N."/>
            <person name="Harsha G.H.G."/>
            <person name="Madugundu A.M."/>
            <person name="Renuse S.R."/>
            <person name="Holt D.H."/>
            <person name="Pandey A.P."/>
            <person name="Papenfuss A.P."/>
            <person name="Gasser R.B.G."/>
            <person name="Fischer K.F."/>
        </authorList>
    </citation>
    <scope>NUCLEOTIDE SEQUENCE</scope>
    <source>
        <strain evidence="3">SSS_KF_BRIS2020</strain>
    </source>
</reference>
<gene>
    <name evidence="3" type="ORF">SSS_4004</name>
</gene>
<evidence type="ECO:0000313" key="4">
    <source>
        <dbReference type="EnsemblMetazoa" id="KAF7491667.1"/>
    </source>
</evidence>
<reference evidence="5" key="1">
    <citation type="journal article" date="2020" name="PLoS Negl. Trop. Dis.">
        <title>High-quality nuclear genome for Sarcoptes scabiei-A critical resource for a neglected parasite.</title>
        <authorList>
            <person name="Korhonen P.K."/>
            <person name="Gasser R.B."/>
            <person name="Ma G."/>
            <person name="Wang T."/>
            <person name="Stroehlein A.J."/>
            <person name="Young N.D."/>
            <person name="Ang C.S."/>
            <person name="Fernando D.D."/>
            <person name="Lu H.C."/>
            <person name="Taylor S."/>
            <person name="Reynolds S.L."/>
            <person name="Mofiz E."/>
            <person name="Najaraj S.H."/>
            <person name="Gowda H."/>
            <person name="Madugundu A."/>
            <person name="Renuse S."/>
            <person name="Holt D."/>
            <person name="Pandey A."/>
            <person name="Papenfuss A.T."/>
            <person name="Fischer K."/>
        </authorList>
    </citation>
    <scope>NUCLEOTIDE SEQUENCE [LARGE SCALE GENOMIC DNA]</scope>
</reference>
<dbReference type="InterPro" id="IPR021150">
    <property type="entry name" value="Ubiq_cyt_c_chap"/>
</dbReference>
<dbReference type="GO" id="GO:0034551">
    <property type="term" value="P:mitochondrial respiratory chain complex III assembly"/>
    <property type="evidence" value="ECO:0007669"/>
    <property type="project" value="TreeGrafter"/>
</dbReference>
<organism evidence="3">
    <name type="scientific">Sarcoptes scabiei</name>
    <name type="common">Itch mite</name>
    <name type="synonym">Acarus scabiei</name>
    <dbReference type="NCBI Taxonomy" id="52283"/>
    <lineage>
        <taxon>Eukaryota</taxon>
        <taxon>Metazoa</taxon>
        <taxon>Ecdysozoa</taxon>
        <taxon>Arthropoda</taxon>
        <taxon>Chelicerata</taxon>
        <taxon>Arachnida</taxon>
        <taxon>Acari</taxon>
        <taxon>Acariformes</taxon>
        <taxon>Sarcoptiformes</taxon>
        <taxon>Astigmata</taxon>
        <taxon>Psoroptidia</taxon>
        <taxon>Sarcoptoidea</taxon>
        <taxon>Sarcoptidae</taxon>
        <taxon>Sarcoptinae</taxon>
        <taxon>Sarcoptes</taxon>
    </lineage>
</organism>
<evidence type="ECO:0000259" key="2">
    <source>
        <dbReference type="Pfam" id="PF03981"/>
    </source>
</evidence>
<dbReference type="EnsemblMetazoa" id="SSS_4004s_mrna">
    <property type="protein sequence ID" value="KAF7491667.1"/>
    <property type="gene ID" value="SSS_4004"/>
</dbReference>
<dbReference type="Pfam" id="PF03981">
    <property type="entry name" value="Ubiq_cyt_C_chap"/>
    <property type="match status" value="1"/>
</dbReference>
<comment type="similarity">
    <text evidence="1">Belongs to the CBP3 family.</text>
</comment>
<dbReference type="AlphaFoldDB" id="A0A834VBS3"/>
<keyword evidence="5" id="KW-1185">Reference proteome</keyword>
<name>A0A834VBS3_SARSC</name>
<sequence length="246" mass="28859">MPFLSGMQWKQIFNAKKCGLFTFSIKRFCDYSVLEDKTDRAWCLMRAKLGLKKPPFYLLRKSSVFLYESCTDGVELIDFFKVIHLPDTFVSWFSVTRWHVWMVACRCMAIESTGLVIRNQLFERMWEDTSNRLDKLHYIKRRQKFSFMQDFNSQFAATLFGLDEGILSSDIVLAGALWRNLLGISEEVVDPVVLDFMIQYSRLQLNHLFSDISDSQILLNGKIHWKNLDSISSEFHNSKRIKHPIS</sequence>
<dbReference type="OrthoDB" id="4007at2759"/>
<reference evidence="4" key="3">
    <citation type="submission" date="2022-06" db="UniProtKB">
        <authorList>
            <consortium name="EnsemblMetazoa"/>
        </authorList>
    </citation>
    <scope>IDENTIFICATION</scope>
</reference>
<proteinExistence type="inferred from homology"/>
<dbReference type="GO" id="GO:0005739">
    <property type="term" value="C:mitochondrion"/>
    <property type="evidence" value="ECO:0007669"/>
    <property type="project" value="TreeGrafter"/>
</dbReference>
<dbReference type="Proteomes" id="UP000070412">
    <property type="component" value="Unassembled WGS sequence"/>
</dbReference>
<dbReference type="EMBL" id="WVUK01000058">
    <property type="protein sequence ID" value="KAF7491667.1"/>
    <property type="molecule type" value="Genomic_DNA"/>
</dbReference>
<feature type="domain" description="Ubiquinol-cytochrome c chaperone" evidence="2">
    <location>
        <begin position="84"/>
        <end position="219"/>
    </location>
</feature>
<evidence type="ECO:0000256" key="1">
    <source>
        <dbReference type="ARBA" id="ARBA00006407"/>
    </source>
</evidence>
<dbReference type="InterPro" id="IPR007129">
    <property type="entry name" value="Ubiqinol_cyt_c_chaperone_CPB3"/>
</dbReference>
<evidence type="ECO:0000313" key="5">
    <source>
        <dbReference type="Proteomes" id="UP000070412"/>
    </source>
</evidence>
<protein>
    <submittedName>
        <fullName evidence="3">Ubiquinol-cytochrome-c reductase complex assembly factor 1</fullName>
    </submittedName>
</protein>
<dbReference type="PANTHER" id="PTHR12184">
    <property type="entry name" value="UBIQUINOL-CYTOCHROME C REDUCTASE COMPLEX ASSEMBLY FACTOR 1 FAMILY MEMBER"/>
    <property type="match status" value="1"/>
</dbReference>